<keyword evidence="1" id="KW-0472">Membrane</keyword>
<accession>T0PVT1</accession>
<keyword evidence="1" id="KW-1133">Transmembrane helix</keyword>
<sequence length="661" mass="73223">MGRSAYMTEDVTSVKSKHSLYGHGRRLYQRAVAIGGLFVLPLIASDALVNNWAINAYLGDGKFFITPIAAAQNAQQLSAQYSYARNLGIPNLSNIGQWIANATVVNLVTESVDVYVINVGEFELTRTTNLCPTFAQTYSIPSLGTVRLALASDSVNFYRGNALTHFLTDDAEANLGNSSMKSTQLYDLGYVPGRASTDLRFTHDVVVRNTTQPQSQIVKFYRIFPRTFCTGCAPTAELGHSVCNFTYVYNDTTKVLRVTNSTFVPGSTYMFGLMMQNSSFGVAALYIKLLAIAIAICGYLAGRRTVQWLEVDPTKVDGLVARTFRIILPKLFPYQSNALSYASFCYNSDLFVFLYAISVLLDLNNCFIFVREVNVYNSLAPQFLYSLQMFSLSSRLLWVNCAFLKLLKIVGSFVSTASYNGQSALMGFCNLSSTTSVYLSAVLLVYVPAYIEYNNSVATSIRNVNESIDGIRVRVFDGFYLRVLSSVGAGLVLNVVLVTAVDRLWNWRYWQLLAKNSLARQAMYNSSSIVCDFLDGIEPDADDRSAASSIVCRARRLSTLQWFFMSHLTCFGLPEKQLRAKKLSIAQVTVKQHHTANSSTRSNSITHPTALPLPIPVPDDGAYMVVQDGDHNIHLLDGQLNDVTSLVYNIKVLKNTTVTIK</sequence>
<evidence type="ECO:0008006" key="4">
    <source>
        <dbReference type="Google" id="ProtNLM"/>
    </source>
</evidence>
<dbReference type="OrthoDB" id="10307813at2759"/>
<feature type="transmembrane region" description="Helical" evidence="1">
    <location>
        <begin position="479"/>
        <end position="501"/>
    </location>
</feature>
<feature type="transmembrane region" description="Helical" evidence="1">
    <location>
        <begin position="425"/>
        <end position="447"/>
    </location>
</feature>
<organism evidence="2 3">
    <name type="scientific">Saprolegnia diclina (strain VS20)</name>
    <dbReference type="NCBI Taxonomy" id="1156394"/>
    <lineage>
        <taxon>Eukaryota</taxon>
        <taxon>Sar</taxon>
        <taxon>Stramenopiles</taxon>
        <taxon>Oomycota</taxon>
        <taxon>Saprolegniomycetes</taxon>
        <taxon>Saprolegniales</taxon>
        <taxon>Saprolegniaceae</taxon>
        <taxon>Saprolegnia</taxon>
    </lineage>
</organism>
<dbReference type="GeneID" id="19953351"/>
<evidence type="ECO:0000313" key="2">
    <source>
        <dbReference type="EMBL" id="EQC29619.1"/>
    </source>
</evidence>
<feature type="transmembrane region" description="Helical" evidence="1">
    <location>
        <begin position="280"/>
        <end position="301"/>
    </location>
</feature>
<feature type="transmembrane region" description="Helical" evidence="1">
    <location>
        <begin position="350"/>
        <end position="370"/>
    </location>
</feature>
<keyword evidence="1" id="KW-0812">Transmembrane</keyword>
<dbReference type="Proteomes" id="UP000030762">
    <property type="component" value="Unassembled WGS sequence"/>
</dbReference>
<dbReference type="EMBL" id="JH767182">
    <property type="protein sequence ID" value="EQC29619.1"/>
    <property type="molecule type" value="Genomic_DNA"/>
</dbReference>
<keyword evidence="3" id="KW-1185">Reference proteome</keyword>
<protein>
    <recommendedName>
        <fullName evidence="4">Transmembrane protein</fullName>
    </recommendedName>
</protein>
<dbReference type="InParanoid" id="T0PVT1"/>
<evidence type="ECO:0000256" key="1">
    <source>
        <dbReference type="SAM" id="Phobius"/>
    </source>
</evidence>
<dbReference type="RefSeq" id="XP_008616923.1">
    <property type="nucleotide sequence ID" value="XM_008618701.1"/>
</dbReference>
<dbReference type="OMA" id="AYMTEDV"/>
<dbReference type="VEuPathDB" id="FungiDB:SDRG_12624"/>
<proteinExistence type="predicted"/>
<dbReference type="AlphaFoldDB" id="T0PVT1"/>
<evidence type="ECO:0000313" key="3">
    <source>
        <dbReference type="Proteomes" id="UP000030762"/>
    </source>
</evidence>
<feature type="transmembrane region" description="Helical" evidence="1">
    <location>
        <begin position="382"/>
        <end position="404"/>
    </location>
</feature>
<name>T0PVT1_SAPDV</name>
<reference evidence="2 3" key="1">
    <citation type="submission" date="2012-04" db="EMBL/GenBank/DDBJ databases">
        <title>The Genome Sequence of Saprolegnia declina VS20.</title>
        <authorList>
            <consortium name="The Broad Institute Genome Sequencing Platform"/>
            <person name="Russ C."/>
            <person name="Nusbaum C."/>
            <person name="Tyler B."/>
            <person name="van West P."/>
            <person name="Dieguez-Uribeondo J."/>
            <person name="de Bruijn I."/>
            <person name="Tripathy S."/>
            <person name="Jiang R."/>
            <person name="Young S.K."/>
            <person name="Zeng Q."/>
            <person name="Gargeya S."/>
            <person name="Fitzgerald M."/>
            <person name="Haas B."/>
            <person name="Abouelleil A."/>
            <person name="Alvarado L."/>
            <person name="Arachchi H.M."/>
            <person name="Berlin A."/>
            <person name="Chapman S.B."/>
            <person name="Goldberg J."/>
            <person name="Griggs A."/>
            <person name="Gujja S."/>
            <person name="Hansen M."/>
            <person name="Howarth C."/>
            <person name="Imamovic A."/>
            <person name="Larimer J."/>
            <person name="McCowen C."/>
            <person name="Montmayeur A."/>
            <person name="Murphy C."/>
            <person name="Neiman D."/>
            <person name="Pearson M."/>
            <person name="Priest M."/>
            <person name="Roberts A."/>
            <person name="Saif S."/>
            <person name="Shea T."/>
            <person name="Sisk P."/>
            <person name="Sykes S."/>
            <person name="Wortman J."/>
            <person name="Nusbaum C."/>
            <person name="Birren B."/>
        </authorList>
    </citation>
    <scope>NUCLEOTIDE SEQUENCE [LARGE SCALE GENOMIC DNA]</scope>
    <source>
        <strain evidence="2 3">VS20</strain>
    </source>
</reference>
<gene>
    <name evidence="2" type="ORF">SDRG_12624</name>
</gene>